<organism evidence="3">
    <name type="scientific">Mesocestoides corti</name>
    <name type="common">Flatworm</name>
    <dbReference type="NCBI Taxonomy" id="53468"/>
    <lineage>
        <taxon>Eukaryota</taxon>
        <taxon>Metazoa</taxon>
        <taxon>Spiralia</taxon>
        <taxon>Lophotrochozoa</taxon>
        <taxon>Platyhelminthes</taxon>
        <taxon>Cestoda</taxon>
        <taxon>Eucestoda</taxon>
        <taxon>Cyclophyllidea</taxon>
        <taxon>Mesocestoididae</taxon>
        <taxon>Mesocestoides</taxon>
    </lineage>
</organism>
<sequence length="159" mass="17766">MHKIICLLALVGHVLATVPSYLERGEIIAKLTKIRQDVQPPASNMNMLSYSEEMEKLASDWLTRCSFGYPSPSTYPAFNGTGMLLRKVANSRLRFQVVSYAAKQAKNYKYDDNTCSGSCKKYKLLVWAASTEVGCAIAKCPDQNTSKDLYYMACVFNHA</sequence>
<evidence type="ECO:0000259" key="2">
    <source>
        <dbReference type="SMART" id="SM00198"/>
    </source>
</evidence>
<dbReference type="InterPro" id="IPR035940">
    <property type="entry name" value="CAP_sf"/>
</dbReference>
<feature type="chain" id="PRO_5024331748" evidence="1">
    <location>
        <begin position="17"/>
        <end position="159"/>
    </location>
</feature>
<dbReference type="PANTHER" id="PTHR10334">
    <property type="entry name" value="CYSTEINE-RICH SECRETORY PROTEIN-RELATED"/>
    <property type="match status" value="1"/>
</dbReference>
<dbReference type="Gene3D" id="3.40.33.10">
    <property type="entry name" value="CAP"/>
    <property type="match status" value="1"/>
</dbReference>
<feature type="signal peptide" evidence="1">
    <location>
        <begin position="1"/>
        <end position="16"/>
    </location>
</feature>
<dbReference type="WBParaSite" id="MCU_014147-RB">
    <property type="protein sequence ID" value="MCU_014147-RB"/>
    <property type="gene ID" value="MCU_014147"/>
</dbReference>
<dbReference type="InterPro" id="IPR001283">
    <property type="entry name" value="CRISP-related"/>
</dbReference>
<dbReference type="AlphaFoldDB" id="A0A5K3G6V8"/>
<evidence type="ECO:0000313" key="3">
    <source>
        <dbReference type="WBParaSite" id="MCU_014147-RB"/>
    </source>
</evidence>
<accession>A0A5K3G6V8</accession>
<feature type="domain" description="SCP" evidence="2">
    <location>
        <begin position="22"/>
        <end position="157"/>
    </location>
</feature>
<reference evidence="3" key="1">
    <citation type="submission" date="2019-11" db="UniProtKB">
        <authorList>
            <consortium name="WormBaseParasite"/>
        </authorList>
    </citation>
    <scope>IDENTIFICATION</scope>
</reference>
<dbReference type="SMART" id="SM00198">
    <property type="entry name" value="SCP"/>
    <property type="match status" value="1"/>
</dbReference>
<keyword evidence="1" id="KW-0732">Signal</keyword>
<protein>
    <submittedName>
        <fullName evidence="3">SCP domain-containing protein</fullName>
    </submittedName>
</protein>
<dbReference type="SUPFAM" id="SSF55797">
    <property type="entry name" value="PR-1-like"/>
    <property type="match status" value="1"/>
</dbReference>
<name>A0A5K3G6V8_MESCO</name>
<evidence type="ECO:0000256" key="1">
    <source>
        <dbReference type="SAM" id="SignalP"/>
    </source>
</evidence>
<dbReference type="InterPro" id="IPR014044">
    <property type="entry name" value="CAP_dom"/>
</dbReference>
<dbReference type="Pfam" id="PF00188">
    <property type="entry name" value="CAP"/>
    <property type="match status" value="1"/>
</dbReference>
<proteinExistence type="predicted"/>